<dbReference type="PANTHER" id="PTHR43226">
    <property type="entry name" value="XAA-PRO AMINOPEPTIDASE 3"/>
    <property type="match status" value="1"/>
</dbReference>
<organism evidence="7">
    <name type="scientific">Opuntia streptacantha</name>
    <name type="common">Prickly pear cactus</name>
    <name type="synonym">Opuntia cardona</name>
    <dbReference type="NCBI Taxonomy" id="393608"/>
    <lineage>
        <taxon>Eukaryota</taxon>
        <taxon>Viridiplantae</taxon>
        <taxon>Streptophyta</taxon>
        <taxon>Embryophyta</taxon>
        <taxon>Tracheophyta</taxon>
        <taxon>Spermatophyta</taxon>
        <taxon>Magnoliopsida</taxon>
        <taxon>eudicotyledons</taxon>
        <taxon>Gunneridae</taxon>
        <taxon>Pentapetalae</taxon>
        <taxon>Caryophyllales</taxon>
        <taxon>Cactineae</taxon>
        <taxon>Cactaceae</taxon>
        <taxon>Opuntioideae</taxon>
        <taxon>Opuntia</taxon>
    </lineage>
</organism>
<feature type="domain" description="Peptidase M24" evidence="6">
    <location>
        <begin position="6"/>
        <end position="129"/>
    </location>
</feature>
<dbReference type="InterPro" id="IPR052433">
    <property type="entry name" value="X-Pro_dipept-like"/>
</dbReference>
<evidence type="ECO:0000256" key="1">
    <source>
        <dbReference type="ARBA" id="ARBA00001936"/>
    </source>
</evidence>
<evidence type="ECO:0000259" key="6">
    <source>
        <dbReference type="Pfam" id="PF00557"/>
    </source>
</evidence>
<sequence>MIEESMMAELYHLILETNKECVELCKPGISIRQIHEHSVRRMYAGLKEIGILKDKPSSYRTYHQLNPTNIGHYLGMDVHDCAMISNDRPLQPGVVITIEPGVYIPSSFDCPERYQGVGIRIEDEVLITDAGYEVLTGSMPKEVNHIESLLNDYYPQTEKEDHAIRTLASS</sequence>
<keyword evidence="5" id="KW-0464">Manganese</keyword>
<evidence type="ECO:0000313" key="7">
    <source>
        <dbReference type="EMBL" id="MBA4674683.1"/>
    </source>
</evidence>
<dbReference type="AlphaFoldDB" id="A0A7C9ETL7"/>
<keyword evidence="4" id="KW-0378">Hydrolase</keyword>
<comment type="cofactor">
    <cofactor evidence="1">
        <name>Mn(2+)</name>
        <dbReference type="ChEBI" id="CHEBI:29035"/>
    </cofactor>
</comment>
<dbReference type="EMBL" id="GISG01263968">
    <property type="protein sequence ID" value="MBA4674683.1"/>
    <property type="molecule type" value="Transcribed_RNA"/>
</dbReference>
<name>A0A7C9ETL7_OPUST</name>
<dbReference type="Gene3D" id="3.90.230.10">
    <property type="entry name" value="Creatinase/methionine aminopeptidase superfamily"/>
    <property type="match status" value="1"/>
</dbReference>
<dbReference type="GO" id="GO:0046872">
    <property type="term" value="F:metal ion binding"/>
    <property type="evidence" value="ECO:0007669"/>
    <property type="project" value="UniProtKB-KW"/>
</dbReference>
<dbReference type="GO" id="GO:0006508">
    <property type="term" value="P:proteolysis"/>
    <property type="evidence" value="ECO:0007669"/>
    <property type="project" value="TreeGrafter"/>
</dbReference>
<evidence type="ECO:0000256" key="5">
    <source>
        <dbReference type="ARBA" id="ARBA00023211"/>
    </source>
</evidence>
<dbReference type="GO" id="GO:0005739">
    <property type="term" value="C:mitochondrion"/>
    <property type="evidence" value="ECO:0007669"/>
    <property type="project" value="TreeGrafter"/>
</dbReference>
<dbReference type="SUPFAM" id="SSF55920">
    <property type="entry name" value="Creatinase/aminopeptidase"/>
    <property type="match status" value="1"/>
</dbReference>
<protein>
    <recommendedName>
        <fullName evidence="6">Peptidase M24 domain-containing protein</fullName>
    </recommendedName>
</protein>
<evidence type="ECO:0000256" key="2">
    <source>
        <dbReference type="ARBA" id="ARBA00008766"/>
    </source>
</evidence>
<proteinExistence type="inferred from homology"/>
<keyword evidence="3" id="KW-0479">Metal-binding</keyword>
<dbReference type="Pfam" id="PF00557">
    <property type="entry name" value="Peptidase_M24"/>
    <property type="match status" value="1"/>
</dbReference>
<reference evidence="7" key="1">
    <citation type="journal article" date="2013" name="J. Plant Res.">
        <title>Effect of fungi and light on seed germination of three Opuntia species from semiarid lands of central Mexico.</title>
        <authorList>
            <person name="Delgado-Sanchez P."/>
            <person name="Jimenez-Bremont J.F."/>
            <person name="Guerrero-Gonzalez Mde L."/>
            <person name="Flores J."/>
        </authorList>
    </citation>
    <scope>NUCLEOTIDE SEQUENCE</scope>
    <source>
        <tissue evidence="7">Cladode</tissue>
    </source>
</reference>
<reference evidence="7" key="2">
    <citation type="submission" date="2020-07" db="EMBL/GenBank/DDBJ databases">
        <authorList>
            <person name="Vera ALvarez R."/>
            <person name="Arias-Moreno D.M."/>
            <person name="Jimenez-Jacinto V."/>
            <person name="Jimenez-Bremont J.F."/>
            <person name="Swaminathan K."/>
            <person name="Moose S.P."/>
            <person name="Guerrero-Gonzalez M.L."/>
            <person name="Marino-Ramirez L."/>
            <person name="Landsman D."/>
            <person name="Rodriguez-Kessler M."/>
            <person name="Delgado-Sanchez P."/>
        </authorList>
    </citation>
    <scope>NUCLEOTIDE SEQUENCE</scope>
    <source>
        <tissue evidence="7">Cladode</tissue>
    </source>
</reference>
<accession>A0A7C9ETL7</accession>
<evidence type="ECO:0000256" key="3">
    <source>
        <dbReference type="ARBA" id="ARBA00022723"/>
    </source>
</evidence>
<dbReference type="PANTHER" id="PTHR43226:SF4">
    <property type="entry name" value="XAA-PRO AMINOPEPTIDASE 3"/>
    <property type="match status" value="1"/>
</dbReference>
<dbReference type="GO" id="GO:0004177">
    <property type="term" value="F:aminopeptidase activity"/>
    <property type="evidence" value="ECO:0007669"/>
    <property type="project" value="TreeGrafter"/>
</dbReference>
<comment type="similarity">
    <text evidence="2">Belongs to the peptidase M24B family.</text>
</comment>
<dbReference type="InterPro" id="IPR036005">
    <property type="entry name" value="Creatinase/aminopeptidase-like"/>
</dbReference>
<dbReference type="InterPro" id="IPR000994">
    <property type="entry name" value="Pept_M24"/>
</dbReference>
<evidence type="ECO:0000256" key="4">
    <source>
        <dbReference type="ARBA" id="ARBA00022801"/>
    </source>
</evidence>